<name>A0A8S1J4X7_9CHLO</name>
<feature type="transmembrane region" description="Helical" evidence="6">
    <location>
        <begin position="56"/>
        <end position="77"/>
    </location>
</feature>
<keyword evidence="4 6" id="KW-1133">Transmembrane helix</keyword>
<gene>
    <name evidence="7" type="ORF">OSTQU699_LOCUS6312</name>
</gene>
<feature type="transmembrane region" description="Helical" evidence="6">
    <location>
        <begin position="282"/>
        <end position="304"/>
    </location>
</feature>
<dbReference type="GO" id="GO:0016020">
    <property type="term" value="C:membrane"/>
    <property type="evidence" value="ECO:0007669"/>
    <property type="project" value="UniProtKB-SubCell"/>
</dbReference>
<dbReference type="AlphaFoldDB" id="A0A8S1J4X7"/>
<evidence type="ECO:0000256" key="2">
    <source>
        <dbReference type="ARBA" id="ARBA00010199"/>
    </source>
</evidence>
<comment type="similarity">
    <text evidence="2">Belongs to the multi antimicrobial extrusion (MATE) (TC 2.A.66.1) family.</text>
</comment>
<dbReference type="Pfam" id="PF01554">
    <property type="entry name" value="MatE"/>
    <property type="match status" value="2"/>
</dbReference>
<feature type="transmembrane region" description="Helical" evidence="6">
    <location>
        <begin position="350"/>
        <end position="372"/>
    </location>
</feature>
<dbReference type="InterPro" id="IPR044644">
    <property type="entry name" value="DinF-like"/>
</dbReference>
<feature type="transmembrane region" description="Helical" evidence="6">
    <location>
        <begin position="378"/>
        <end position="398"/>
    </location>
</feature>
<keyword evidence="5 6" id="KW-0472">Membrane</keyword>
<dbReference type="NCBIfam" id="TIGR00797">
    <property type="entry name" value="matE"/>
    <property type="match status" value="1"/>
</dbReference>
<organism evidence="7 8">
    <name type="scientific">Ostreobium quekettii</name>
    <dbReference type="NCBI Taxonomy" id="121088"/>
    <lineage>
        <taxon>Eukaryota</taxon>
        <taxon>Viridiplantae</taxon>
        <taxon>Chlorophyta</taxon>
        <taxon>core chlorophytes</taxon>
        <taxon>Ulvophyceae</taxon>
        <taxon>TCBD clade</taxon>
        <taxon>Bryopsidales</taxon>
        <taxon>Ostreobineae</taxon>
        <taxon>Ostreobiaceae</taxon>
        <taxon>Ostreobium</taxon>
    </lineage>
</organism>
<evidence type="ECO:0000256" key="4">
    <source>
        <dbReference type="ARBA" id="ARBA00022989"/>
    </source>
</evidence>
<dbReference type="OrthoDB" id="2126698at2759"/>
<evidence type="ECO:0000256" key="1">
    <source>
        <dbReference type="ARBA" id="ARBA00004141"/>
    </source>
</evidence>
<feature type="transmembrane region" description="Helical" evidence="6">
    <location>
        <begin position="128"/>
        <end position="149"/>
    </location>
</feature>
<evidence type="ECO:0000256" key="5">
    <source>
        <dbReference type="ARBA" id="ARBA00023136"/>
    </source>
</evidence>
<feature type="transmembrane region" description="Helical" evidence="6">
    <location>
        <begin position="155"/>
        <end position="176"/>
    </location>
</feature>
<accession>A0A8S1J4X7</accession>
<dbReference type="GO" id="GO:0015297">
    <property type="term" value="F:antiporter activity"/>
    <property type="evidence" value="ECO:0007669"/>
    <property type="project" value="InterPro"/>
</dbReference>
<evidence type="ECO:0000313" key="8">
    <source>
        <dbReference type="Proteomes" id="UP000708148"/>
    </source>
</evidence>
<proteinExistence type="inferred from homology"/>
<protein>
    <submittedName>
        <fullName evidence="7">Uncharacterized protein</fullName>
    </submittedName>
</protein>
<dbReference type="GO" id="GO:0042910">
    <property type="term" value="F:xenobiotic transmembrane transporter activity"/>
    <property type="evidence" value="ECO:0007669"/>
    <property type="project" value="InterPro"/>
</dbReference>
<evidence type="ECO:0000256" key="3">
    <source>
        <dbReference type="ARBA" id="ARBA00022692"/>
    </source>
</evidence>
<evidence type="ECO:0000256" key="6">
    <source>
        <dbReference type="SAM" id="Phobius"/>
    </source>
</evidence>
<dbReference type="PANTHER" id="PTHR42893">
    <property type="entry name" value="PROTEIN DETOXIFICATION 44, CHLOROPLASTIC-RELATED"/>
    <property type="match status" value="1"/>
</dbReference>
<comment type="subcellular location">
    <subcellularLocation>
        <location evidence="1">Membrane</location>
        <topology evidence="1">Multi-pass membrane protein</topology>
    </subcellularLocation>
</comment>
<dbReference type="Proteomes" id="UP000708148">
    <property type="component" value="Unassembled WGS sequence"/>
</dbReference>
<comment type="caution">
    <text evidence="7">The sequence shown here is derived from an EMBL/GenBank/DDBJ whole genome shotgun (WGS) entry which is preliminary data.</text>
</comment>
<keyword evidence="3 6" id="KW-0812">Transmembrane</keyword>
<feature type="transmembrane region" description="Helical" evidence="6">
    <location>
        <begin position="20"/>
        <end position="44"/>
    </location>
</feature>
<dbReference type="InterPro" id="IPR002528">
    <property type="entry name" value="MATE_fam"/>
</dbReference>
<keyword evidence="8" id="KW-1185">Reference proteome</keyword>
<sequence>MFVGRLGPNELGALGVNTALYSLAFFLFNFLASTTTPLVATAVAAQDKDKAGQVTIQGLILAGVLGISLLGGLVIGQDWFLGVMGADGSMLAPAKEYLVARSFAAPAVLVVLVGTGVLRGLQDMKTPLLITLFANAANLVLDPILIYSFDLGVRGAAVATTAAEWLSAGAYVMVLWRERETLGLDCSYSVAVRRAQADYLPFLQAGGTVLLRTFVLLFTKTFASSVATHLGPVNIAAHQVVAQFWLLHSLTTDSLAVSAQSLVAVALGKGDMRQARGLSDRLLQFGIALGVFWTFFLQAASPVLPSIFTSDGTVATAVYSIAPIATFVLPISSAAYVYDGIFIGAKDFRFLAFSMSSAAVCVCTALFLVEPLGWGLPGVWWCQSGMLILRASILTWRYQQQRGPVPRQISKPVEEGTVAVVDNEELEGSVRR</sequence>
<dbReference type="EMBL" id="CAJHUC010001395">
    <property type="protein sequence ID" value="CAD7700953.1"/>
    <property type="molecule type" value="Genomic_DNA"/>
</dbReference>
<feature type="transmembrane region" description="Helical" evidence="6">
    <location>
        <begin position="97"/>
        <end position="121"/>
    </location>
</feature>
<dbReference type="CDD" id="cd13136">
    <property type="entry name" value="MATE_DinF_like"/>
    <property type="match status" value="1"/>
</dbReference>
<feature type="transmembrane region" description="Helical" evidence="6">
    <location>
        <begin position="316"/>
        <end position="338"/>
    </location>
</feature>
<evidence type="ECO:0000313" key="7">
    <source>
        <dbReference type="EMBL" id="CAD7700953.1"/>
    </source>
</evidence>
<reference evidence="7" key="1">
    <citation type="submission" date="2020-12" db="EMBL/GenBank/DDBJ databases">
        <authorList>
            <person name="Iha C."/>
        </authorList>
    </citation>
    <scope>NUCLEOTIDE SEQUENCE</scope>
</reference>
<dbReference type="PANTHER" id="PTHR42893:SF46">
    <property type="entry name" value="PROTEIN DETOXIFICATION 44, CHLOROPLASTIC"/>
    <property type="match status" value="1"/>
</dbReference>